<dbReference type="InterPro" id="IPR015424">
    <property type="entry name" value="PyrdxlP-dep_Trfase"/>
</dbReference>
<evidence type="ECO:0000256" key="1">
    <source>
        <dbReference type="ARBA" id="ARBA00001933"/>
    </source>
</evidence>
<gene>
    <name evidence="5" type="ORF">DFR50_102147</name>
</gene>
<accession>A0A366FV81</accession>
<dbReference type="InterPro" id="IPR005814">
    <property type="entry name" value="Aminotrans_3"/>
</dbReference>
<dbReference type="PROSITE" id="PS00600">
    <property type="entry name" value="AA_TRANSFER_CLASS_3"/>
    <property type="match status" value="1"/>
</dbReference>
<evidence type="ECO:0000313" key="5">
    <source>
        <dbReference type="EMBL" id="RBP17655.1"/>
    </source>
</evidence>
<evidence type="ECO:0000256" key="2">
    <source>
        <dbReference type="ARBA" id="ARBA00008954"/>
    </source>
</evidence>
<dbReference type="NCBIfam" id="NF004755">
    <property type="entry name" value="PRK06082.1"/>
    <property type="match status" value="1"/>
</dbReference>
<keyword evidence="5" id="KW-0808">Transferase</keyword>
<keyword evidence="6" id="KW-1185">Reference proteome</keyword>
<proteinExistence type="inferred from homology"/>
<dbReference type="InterPro" id="IPR015422">
    <property type="entry name" value="PyrdxlP-dep_Trfase_small"/>
</dbReference>
<dbReference type="CDD" id="cd00610">
    <property type="entry name" value="OAT_like"/>
    <property type="match status" value="1"/>
</dbReference>
<protein>
    <submittedName>
        <fullName evidence="5">4-aminobutyrate aminotransferase</fullName>
    </submittedName>
</protein>
<dbReference type="PIRSF" id="PIRSF000521">
    <property type="entry name" value="Transaminase_4ab_Lys_Orn"/>
    <property type="match status" value="1"/>
</dbReference>
<sequence>MSGGASEGDVNTSPLRARWIEGLDADTRAVLDADAEVFLHQSLSSPCLDVVTGAEGAFLTTRSGRRIFDFHGNSVHQLGHGHPAVVAAIKAQLDRLPFCPRRFTCEEAVAFAQKLGDLAPEPLGKVLLAPSGSAAIGMALKLARIATGRHKTISMWDAFHGANLDAISVGGEALFRKGAGPLLPGAEHVPPPGLARRFFGDDDRAADRLADYIDYVLEVQGDVAAVIAEPVRWTTVEPPPPGFWAKVKQACVRHGALLVFDEIPSALARCGSVYVFEQMGCTPDMVALGKGLGGGVLPQAALVVRRDLDVAGHLALGHYTHEKSPLGSAAGLATLAVIESEGLCARARALGETGRRRLDAIAARRPEIAAVRHIGAFFGVEVKDHAGRPAAARADRILYEALALGLSFKVGGGKVLTLCPPLTITDAEFDRALDILDAAFAAADA</sequence>
<dbReference type="RefSeq" id="WP_113887608.1">
    <property type="nucleotide sequence ID" value="NZ_QNRK01000002.1"/>
</dbReference>
<dbReference type="SUPFAM" id="SSF53383">
    <property type="entry name" value="PLP-dependent transferases"/>
    <property type="match status" value="1"/>
</dbReference>
<dbReference type="Gene3D" id="3.90.1150.10">
    <property type="entry name" value="Aspartate Aminotransferase, domain 1"/>
    <property type="match status" value="1"/>
</dbReference>
<evidence type="ECO:0000256" key="3">
    <source>
        <dbReference type="ARBA" id="ARBA00022898"/>
    </source>
</evidence>
<dbReference type="PANTHER" id="PTHR43094">
    <property type="entry name" value="AMINOTRANSFERASE"/>
    <property type="match status" value="1"/>
</dbReference>
<keyword evidence="5" id="KW-0032">Aminotransferase</keyword>
<dbReference type="Gene3D" id="3.40.640.10">
    <property type="entry name" value="Type I PLP-dependent aspartate aminotransferase-like (Major domain)"/>
    <property type="match status" value="1"/>
</dbReference>
<dbReference type="GO" id="GO:0030170">
    <property type="term" value="F:pyridoxal phosphate binding"/>
    <property type="evidence" value="ECO:0007669"/>
    <property type="project" value="InterPro"/>
</dbReference>
<evidence type="ECO:0000313" key="6">
    <source>
        <dbReference type="Proteomes" id="UP000253529"/>
    </source>
</evidence>
<dbReference type="Proteomes" id="UP000253529">
    <property type="component" value="Unassembled WGS sequence"/>
</dbReference>
<keyword evidence="3 4" id="KW-0663">Pyridoxal phosphate</keyword>
<dbReference type="InterPro" id="IPR015421">
    <property type="entry name" value="PyrdxlP-dep_Trfase_major"/>
</dbReference>
<dbReference type="InterPro" id="IPR049704">
    <property type="entry name" value="Aminotrans_3_PPA_site"/>
</dbReference>
<comment type="caution">
    <text evidence="5">The sequence shown here is derived from an EMBL/GenBank/DDBJ whole genome shotgun (WGS) entry which is preliminary data.</text>
</comment>
<dbReference type="OrthoDB" id="9801834at2"/>
<comment type="cofactor">
    <cofactor evidence="1">
        <name>pyridoxal 5'-phosphate</name>
        <dbReference type="ChEBI" id="CHEBI:597326"/>
    </cofactor>
</comment>
<dbReference type="EMBL" id="QNRK01000002">
    <property type="protein sequence ID" value="RBP17655.1"/>
    <property type="molecule type" value="Genomic_DNA"/>
</dbReference>
<comment type="similarity">
    <text evidence="2 4">Belongs to the class-III pyridoxal-phosphate-dependent aminotransferase family.</text>
</comment>
<reference evidence="5 6" key="1">
    <citation type="submission" date="2018-06" db="EMBL/GenBank/DDBJ databases">
        <title>Genomic Encyclopedia of Type Strains, Phase IV (KMG-IV): sequencing the most valuable type-strain genomes for metagenomic binning, comparative biology and taxonomic classification.</title>
        <authorList>
            <person name="Goeker M."/>
        </authorList>
    </citation>
    <scope>NUCLEOTIDE SEQUENCE [LARGE SCALE GENOMIC DNA]</scope>
    <source>
        <strain evidence="5 6">DSM 24875</strain>
    </source>
</reference>
<evidence type="ECO:0000256" key="4">
    <source>
        <dbReference type="RuleBase" id="RU003560"/>
    </source>
</evidence>
<dbReference type="GO" id="GO:0008483">
    <property type="term" value="F:transaminase activity"/>
    <property type="evidence" value="ECO:0007669"/>
    <property type="project" value="UniProtKB-KW"/>
</dbReference>
<dbReference type="Pfam" id="PF00202">
    <property type="entry name" value="Aminotran_3"/>
    <property type="match status" value="1"/>
</dbReference>
<dbReference type="PANTHER" id="PTHR43094:SF1">
    <property type="entry name" value="AMINOTRANSFERASE CLASS-III"/>
    <property type="match status" value="1"/>
</dbReference>
<organism evidence="5 6">
    <name type="scientific">Roseiarcus fermentans</name>
    <dbReference type="NCBI Taxonomy" id="1473586"/>
    <lineage>
        <taxon>Bacteria</taxon>
        <taxon>Pseudomonadati</taxon>
        <taxon>Pseudomonadota</taxon>
        <taxon>Alphaproteobacteria</taxon>
        <taxon>Hyphomicrobiales</taxon>
        <taxon>Roseiarcaceae</taxon>
        <taxon>Roseiarcus</taxon>
    </lineage>
</organism>
<dbReference type="AlphaFoldDB" id="A0A366FV81"/>
<name>A0A366FV81_9HYPH</name>